<reference evidence="2 3" key="1">
    <citation type="submission" date="2009-10" db="EMBL/GenBank/DDBJ databases">
        <authorList>
            <person name="Qin X."/>
            <person name="Bachman B."/>
            <person name="Battles P."/>
            <person name="Bell A."/>
            <person name="Bess C."/>
            <person name="Bickham C."/>
            <person name="Chaboub L."/>
            <person name="Chen D."/>
            <person name="Coyle M."/>
            <person name="Deiros D.R."/>
            <person name="Dinh H."/>
            <person name="Forbes L."/>
            <person name="Fowler G."/>
            <person name="Francisco L."/>
            <person name="Fu Q."/>
            <person name="Gubbala S."/>
            <person name="Hale W."/>
            <person name="Han Y."/>
            <person name="Hemphill L."/>
            <person name="Highlander S.K."/>
            <person name="Hirani K."/>
            <person name="Hogues M."/>
            <person name="Jackson L."/>
            <person name="Jakkamsetti A."/>
            <person name="Javaid M."/>
            <person name="Jiang H."/>
            <person name="Korchina V."/>
            <person name="Kovar C."/>
            <person name="Lara F."/>
            <person name="Lee S."/>
            <person name="Mata R."/>
            <person name="Mathew T."/>
            <person name="Moen C."/>
            <person name="Morales K."/>
            <person name="Munidasa M."/>
            <person name="Nazareth L."/>
            <person name="Ngo R."/>
            <person name="Nguyen L."/>
            <person name="Okwuonu G."/>
            <person name="Ongeri F."/>
            <person name="Patil S."/>
            <person name="Petrosino J."/>
            <person name="Pham C."/>
            <person name="Pham P."/>
            <person name="Pu L.-L."/>
            <person name="Puazo M."/>
            <person name="Raj R."/>
            <person name="Reid J."/>
            <person name="Rouhana J."/>
            <person name="Saada N."/>
            <person name="Shang Y."/>
            <person name="Simmons D."/>
            <person name="Thornton R."/>
            <person name="Warren J."/>
            <person name="Weissenberger G."/>
            <person name="Zhang J."/>
            <person name="Zhang L."/>
            <person name="Zhou C."/>
            <person name="Zhu D."/>
            <person name="Muzny D."/>
            <person name="Worley K."/>
            <person name="Gibbs R."/>
        </authorList>
    </citation>
    <scope>NUCLEOTIDE SEQUENCE [LARGE SCALE GENOMIC DNA]</scope>
    <source>
        <strain evidence="2 3">DSM 17361</strain>
    </source>
</reference>
<protein>
    <recommendedName>
        <fullName evidence="4">Lipoprotein</fullName>
    </recommendedName>
</protein>
<proteinExistence type="predicted"/>
<keyword evidence="3" id="KW-1185">Reference proteome</keyword>
<organism evidence="2 3">
    <name type="scientific">Hallella bergensis DSM 17361</name>
    <dbReference type="NCBI Taxonomy" id="585502"/>
    <lineage>
        <taxon>Bacteria</taxon>
        <taxon>Pseudomonadati</taxon>
        <taxon>Bacteroidota</taxon>
        <taxon>Bacteroidia</taxon>
        <taxon>Bacteroidales</taxon>
        <taxon>Prevotellaceae</taxon>
        <taxon>Hallella</taxon>
    </lineage>
</organism>
<dbReference type="HOGENOM" id="CLU_067795_0_0_10"/>
<dbReference type="AlphaFoldDB" id="D1PVW6"/>
<evidence type="ECO:0000256" key="1">
    <source>
        <dbReference type="SAM" id="SignalP"/>
    </source>
</evidence>
<sequence>MNRFKIKALSLTVLGLGLMFQSCTDDESYQRPATRPNKPLTALPAKSFALAEQARNAIVILDAATQQVVWEWTAVEAKVPAGFSRWFVGPTEAKPVYNNKYILMTASGGAVALIRIADKKLMFYANCGGNPHSAEMLPDGNIVTAESKKGEINTFVVDTVKVLGTKANTLKIGNAHNVIWSQEQQCLYATGTMRAGNTAVFRFKYNNDAAHPKLLNQKRIYTFAKENGGHDLYPVYGEKGKLWLTAAHAVYKIDVTRAEVTCDKIYDMPDIKGICNDAEGVYMLSPTEEWWAEGLVNDKGEQIFRLNGSRIYKGRIMINQP</sequence>
<dbReference type="PROSITE" id="PS51257">
    <property type="entry name" value="PROKAR_LIPOPROTEIN"/>
    <property type="match status" value="1"/>
</dbReference>
<keyword evidence="1" id="KW-0732">Signal</keyword>
<dbReference type="Proteomes" id="UP000003160">
    <property type="component" value="Unassembled WGS sequence"/>
</dbReference>
<feature type="signal peptide" evidence="1">
    <location>
        <begin position="1"/>
        <end position="24"/>
    </location>
</feature>
<comment type="caution">
    <text evidence="2">The sequence shown here is derived from an EMBL/GenBank/DDBJ whole genome shotgun (WGS) entry which is preliminary data.</text>
</comment>
<dbReference type="InterPro" id="IPR045383">
    <property type="entry name" value="DUF6528"/>
</dbReference>
<feature type="chain" id="PRO_5003025224" description="Lipoprotein" evidence="1">
    <location>
        <begin position="25"/>
        <end position="321"/>
    </location>
</feature>
<name>D1PVW6_9BACT</name>
<gene>
    <name evidence="2" type="ORF">HMPREF0645_1101</name>
</gene>
<dbReference type="eggNOG" id="COG1520">
    <property type="taxonomic scope" value="Bacteria"/>
</dbReference>
<evidence type="ECO:0008006" key="4">
    <source>
        <dbReference type="Google" id="ProtNLM"/>
    </source>
</evidence>
<dbReference type="Gene3D" id="2.130.10.10">
    <property type="entry name" value="YVTN repeat-like/Quinoprotein amine dehydrogenase"/>
    <property type="match status" value="1"/>
</dbReference>
<accession>D1PVW6</accession>
<dbReference type="Pfam" id="PF20138">
    <property type="entry name" value="DUF6528"/>
    <property type="match status" value="1"/>
</dbReference>
<dbReference type="SUPFAM" id="SSF75011">
    <property type="entry name" value="3-carboxy-cis,cis-mucoante lactonizing enzyme"/>
    <property type="match status" value="1"/>
</dbReference>
<dbReference type="RefSeq" id="WP_007173215.1">
    <property type="nucleotide sequence ID" value="NZ_GG704780.1"/>
</dbReference>
<evidence type="ECO:0000313" key="3">
    <source>
        <dbReference type="Proteomes" id="UP000003160"/>
    </source>
</evidence>
<evidence type="ECO:0000313" key="2">
    <source>
        <dbReference type="EMBL" id="EFA44471.1"/>
    </source>
</evidence>
<dbReference type="InterPro" id="IPR015943">
    <property type="entry name" value="WD40/YVTN_repeat-like_dom_sf"/>
</dbReference>
<dbReference type="EMBL" id="ACKS01000045">
    <property type="protein sequence ID" value="EFA44471.1"/>
    <property type="molecule type" value="Genomic_DNA"/>
</dbReference>